<dbReference type="EMBL" id="LVZM01019796">
    <property type="protein sequence ID" value="OUC41754.1"/>
    <property type="molecule type" value="Genomic_DNA"/>
</dbReference>
<sequence length="138" mass="15598">MSIIVQPLGQMCTVERKYFDIHEAISSKIEQWFSPNTEACISMCCARRANIDCKSIIYNKKESTCLFLNSAFQHYMSIPSTVNFDSELYVIYSCGNVCMYTSILLNAHDAFLKKSAKSEQPFSSSSLGFLVMISSRVN</sequence>
<dbReference type="AlphaFoldDB" id="A0A1Y3E9G6"/>
<evidence type="ECO:0000313" key="2">
    <source>
        <dbReference type="EMBL" id="OUC41754.1"/>
    </source>
</evidence>
<reference evidence="2 3" key="1">
    <citation type="submission" date="2015-04" db="EMBL/GenBank/DDBJ databases">
        <title>Draft genome of the roundworm Trichinella nativa.</title>
        <authorList>
            <person name="Mitreva M."/>
        </authorList>
    </citation>
    <scope>NUCLEOTIDE SEQUENCE [LARGE SCALE GENOMIC DNA]</scope>
    <source>
        <strain evidence="2 3">ISS45</strain>
    </source>
</reference>
<gene>
    <name evidence="2" type="ORF">D917_00374</name>
</gene>
<dbReference type="InterPro" id="IPR003609">
    <property type="entry name" value="Pan_app"/>
</dbReference>
<organism evidence="2 3">
    <name type="scientific">Trichinella nativa</name>
    <dbReference type="NCBI Taxonomy" id="6335"/>
    <lineage>
        <taxon>Eukaryota</taxon>
        <taxon>Metazoa</taxon>
        <taxon>Ecdysozoa</taxon>
        <taxon>Nematoda</taxon>
        <taxon>Enoplea</taxon>
        <taxon>Dorylaimia</taxon>
        <taxon>Trichinellida</taxon>
        <taxon>Trichinellidae</taxon>
        <taxon>Trichinella</taxon>
    </lineage>
</organism>
<feature type="domain" description="Apple" evidence="1">
    <location>
        <begin position="24"/>
        <end position="74"/>
    </location>
</feature>
<evidence type="ECO:0000313" key="3">
    <source>
        <dbReference type="Proteomes" id="UP000243006"/>
    </source>
</evidence>
<proteinExistence type="predicted"/>
<dbReference type="Proteomes" id="UP000243006">
    <property type="component" value="Unassembled WGS sequence"/>
</dbReference>
<accession>A0A1Y3E9G6</accession>
<protein>
    <submittedName>
        <fullName evidence="2">PAN domain protein</fullName>
    </submittedName>
</protein>
<name>A0A1Y3E9G6_9BILA</name>
<evidence type="ECO:0000259" key="1">
    <source>
        <dbReference type="Pfam" id="PF00024"/>
    </source>
</evidence>
<comment type="caution">
    <text evidence="2">The sequence shown here is derived from an EMBL/GenBank/DDBJ whole genome shotgun (WGS) entry which is preliminary data.</text>
</comment>
<dbReference type="SUPFAM" id="SSF57414">
    <property type="entry name" value="Hairpin loop containing domain-like"/>
    <property type="match status" value="1"/>
</dbReference>
<feature type="non-terminal residue" evidence="2">
    <location>
        <position position="138"/>
    </location>
</feature>
<dbReference type="Pfam" id="PF00024">
    <property type="entry name" value="PAN_1"/>
    <property type="match status" value="1"/>
</dbReference>